<evidence type="ECO:0000313" key="2">
    <source>
        <dbReference type="EMBL" id="PSJ25309.1"/>
    </source>
</evidence>
<feature type="domain" description="DSBA-like thioredoxin" evidence="1">
    <location>
        <begin position="11"/>
        <end position="200"/>
    </location>
</feature>
<dbReference type="OrthoDB" id="9799122at2"/>
<evidence type="ECO:0000313" key="3">
    <source>
        <dbReference type="Proteomes" id="UP000242427"/>
    </source>
</evidence>
<dbReference type="SUPFAM" id="SSF52833">
    <property type="entry name" value="Thioredoxin-like"/>
    <property type="match status" value="1"/>
</dbReference>
<dbReference type="PANTHER" id="PTHR13887:SF41">
    <property type="entry name" value="THIOREDOXIN SUPERFAMILY PROTEIN"/>
    <property type="match status" value="1"/>
</dbReference>
<dbReference type="PANTHER" id="PTHR13887">
    <property type="entry name" value="GLUTATHIONE S-TRANSFERASE KAPPA"/>
    <property type="match status" value="1"/>
</dbReference>
<dbReference type="Proteomes" id="UP000242427">
    <property type="component" value="Unassembled WGS sequence"/>
</dbReference>
<comment type="caution">
    <text evidence="2">The sequence shown here is derived from an EMBL/GenBank/DDBJ whole genome shotgun (WGS) entry which is preliminary data.</text>
</comment>
<dbReference type="EMBL" id="PXWG01000127">
    <property type="protein sequence ID" value="PSJ25309.1"/>
    <property type="molecule type" value="Genomic_DNA"/>
</dbReference>
<dbReference type="Pfam" id="PF01323">
    <property type="entry name" value="DSBA"/>
    <property type="match status" value="1"/>
</dbReference>
<sequence>MATHRTARRRVELILDLTCVHSYLGFHRFQAAVRRYRAAGGEADVEFLPFQVAPDAPAEGVPLTEIHRRDFGDRAGELTAHMAAVGARDGLVLDFGRAVYVNTFEAHRLLAGAAAEGHGEAVAERLFRAYFSEGADLSDPATLARLAAEAGLPATAAPVAAEELRAELARVRGLGTHAVPHFVFDGTTAFTGARSEQVYFSALEAGSGSAR</sequence>
<dbReference type="InterPro" id="IPR001853">
    <property type="entry name" value="DSBA-like_thioredoxin_dom"/>
</dbReference>
<name>A0A9X7JK90_9ACTN</name>
<accession>A0A9X7JK90</accession>
<dbReference type="AlphaFoldDB" id="A0A9X7JK90"/>
<evidence type="ECO:0000259" key="1">
    <source>
        <dbReference type="Pfam" id="PF01323"/>
    </source>
</evidence>
<dbReference type="RefSeq" id="WP_106681132.1">
    <property type="nucleotide sequence ID" value="NZ_PXWG01000127.1"/>
</dbReference>
<dbReference type="Gene3D" id="3.40.30.10">
    <property type="entry name" value="Glutaredoxin"/>
    <property type="match status" value="1"/>
</dbReference>
<protein>
    <recommendedName>
        <fullName evidence="1">DSBA-like thioredoxin domain-containing protein</fullName>
    </recommendedName>
</protein>
<dbReference type="InterPro" id="IPR036249">
    <property type="entry name" value="Thioredoxin-like_sf"/>
</dbReference>
<gene>
    <name evidence="2" type="ORF">B7P34_28850</name>
</gene>
<keyword evidence="3" id="KW-1185">Reference proteome</keyword>
<dbReference type="CDD" id="cd03024">
    <property type="entry name" value="DsbA_FrnE"/>
    <property type="match status" value="1"/>
</dbReference>
<organism evidence="2 3">
    <name type="scientific">Streptosporangium nondiastaticum</name>
    <dbReference type="NCBI Taxonomy" id="35764"/>
    <lineage>
        <taxon>Bacteria</taxon>
        <taxon>Bacillati</taxon>
        <taxon>Actinomycetota</taxon>
        <taxon>Actinomycetes</taxon>
        <taxon>Streptosporangiales</taxon>
        <taxon>Streptosporangiaceae</taxon>
        <taxon>Streptosporangium</taxon>
    </lineage>
</organism>
<dbReference type="GO" id="GO:0016491">
    <property type="term" value="F:oxidoreductase activity"/>
    <property type="evidence" value="ECO:0007669"/>
    <property type="project" value="InterPro"/>
</dbReference>
<proteinExistence type="predicted"/>
<reference evidence="2 3" key="1">
    <citation type="submission" date="2018-03" db="EMBL/GenBank/DDBJ databases">
        <title>Chitinolytic properties of Streptosporangium nondiastaticum TBG75A20.</title>
        <authorList>
            <person name="Gayathri V."/>
            <person name="Shiburaj S."/>
        </authorList>
    </citation>
    <scope>NUCLEOTIDE SEQUENCE [LARGE SCALE GENOMIC DNA]</scope>
    <source>
        <strain evidence="2 3">TBG75A20</strain>
    </source>
</reference>